<dbReference type="CDD" id="cd05685">
    <property type="entry name" value="S1_Tex"/>
    <property type="match status" value="1"/>
</dbReference>
<dbReference type="SUPFAM" id="SSF47781">
    <property type="entry name" value="RuvA domain 2-like"/>
    <property type="match status" value="2"/>
</dbReference>
<dbReference type="Gene3D" id="1.10.150.310">
    <property type="entry name" value="Tex RuvX-like domain-like"/>
    <property type="match status" value="1"/>
</dbReference>
<dbReference type="InParanoid" id="A0A0U5JDI1"/>
<dbReference type="GO" id="GO:0003677">
    <property type="term" value="F:DNA binding"/>
    <property type="evidence" value="ECO:0007669"/>
    <property type="project" value="InterPro"/>
</dbReference>
<dbReference type="Pfam" id="PF22706">
    <property type="entry name" value="Tex_central_region"/>
    <property type="match status" value="1"/>
</dbReference>
<reference evidence="6" key="1">
    <citation type="submission" date="2015-09" db="EMBL/GenBank/DDBJ databases">
        <authorList>
            <person name="Bertelli C."/>
        </authorList>
    </citation>
    <scope>NUCLEOTIDE SEQUENCE [LARGE SCALE GENOMIC DNA]</scope>
    <source>
        <strain evidence="6">KNic</strain>
    </source>
</reference>
<dbReference type="GO" id="GO:0006412">
    <property type="term" value="P:translation"/>
    <property type="evidence" value="ECO:0007669"/>
    <property type="project" value="TreeGrafter"/>
</dbReference>
<dbReference type="Gene3D" id="1.10.10.650">
    <property type="entry name" value="RuvA domain 2-like"/>
    <property type="match status" value="1"/>
</dbReference>
<protein>
    <submittedName>
        <fullName evidence="5">S1 RNA-binding domain-containing protein 1</fullName>
    </submittedName>
</protein>
<dbReference type="InterPro" id="IPR010994">
    <property type="entry name" value="RuvA_2-like"/>
</dbReference>
<dbReference type="InterPro" id="IPR023323">
    <property type="entry name" value="Tex-like_dom_sf"/>
</dbReference>
<dbReference type="InterPro" id="IPR006641">
    <property type="entry name" value="YqgF/RNaseH-like_dom"/>
</dbReference>
<dbReference type="InterPro" id="IPR044146">
    <property type="entry name" value="S1_Tex"/>
</dbReference>
<dbReference type="FunFam" id="2.40.50.140:FF:000051">
    <property type="entry name" value="RNA-binding transcriptional accessory protein"/>
    <property type="match status" value="1"/>
</dbReference>
<evidence type="ECO:0000259" key="4">
    <source>
        <dbReference type="PROSITE" id="PS50126"/>
    </source>
</evidence>
<evidence type="ECO:0000256" key="3">
    <source>
        <dbReference type="SAM" id="MobiDB-lite"/>
    </source>
</evidence>
<dbReference type="InterPro" id="IPR012340">
    <property type="entry name" value="NA-bd_OB-fold"/>
</dbReference>
<dbReference type="GO" id="GO:0006281">
    <property type="term" value="P:DNA repair"/>
    <property type="evidence" value="ECO:0007669"/>
    <property type="project" value="UniProtKB-KW"/>
</dbReference>
<gene>
    <name evidence="5" type="ORF">PNK_1057</name>
</gene>
<dbReference type="GO" id="GO:0003735">
    <property type="term" value="F:structural constituent of ribosome"/>
    <property type="evidence" value="ECO:0007669"/>
    <property type="project" value="TreeGrafter"/>
</dbReference>
<dbReference type="SMART" id="SM00278">
    <property type="entry name" value="HhH1"/>
    <property type="match status" value="2"/>
</dbReference>
<dbReference type="InterPro" id="IPR003583">
    <property type="entry name" value="Hlx-hairpin-Hlx_DNA-bd_motif"/>
</dbReference>
<dbReference type="SMART" id="SM00732">
    <property type="entry name" value="YqgFc"/>
    <property type="match status" value="1"/>
</dbReference>
<dbReference type="AlphaFoldDB" id="A0A0U5JDI1"/>
<keyword evidence="6" id="KW-1185">Reference proteome</keyword>
<dbReference type="InterPro" id="IPR041692">
    <property type="entry name" value="HHH_9"/>
</dbReference>
<dbReference type="PANTHER" id="PTHR10724:SF10">
    <property type="entry name" value="S1 RNA-BINDING DOMAIN-CONTAINING PROTEIN 1"/>
    <property type="match status" value="1"/>
</dbReference>
<dbReference type="PROSITE" id="PS50126">
    <property type="entry name" value="S1"/>
    <property type="match status" value="1"/>
</dbReference>
<dbReference type="GO" id="GO:0005737">
    <property type="term" value="C:cytoplasm"/>
    <property type="evidence" value="ECO:0007669"/>
    <property type="project" value="UniProtKB-ARBA"/>
</dbReference>
<evidence type="ECO:0000256" key="2">
    <source>
        <dbReference type="ARBA" id="ARBA00023204"/>
    </source>
</evidence>
<dbReference type="SMART" id="SM00316">
    <property type="entry name" value="S1"/>
    <property type="match status" value="1"/>
</dbReference>
<dbReference type="FunFam" id="1.10.150.310:FF:000001">
    <property type="entry name" value="RNA-binding transcriptional accessory protein"/>
    <property type="match status" value="1"/>
</dbReference>
<dbReference type="Gene3D" id="1.10.3500.10">
    <property type="entry name" value="Tex N-terminal region-like"/>
    <property type="match status" value="1"/>
</dbReference>
<dbReference type="InterPro" id="IPR012337">
    <property type="entry name" value="RNaseH-like_sf"/>
</dbReference>
<dbReference type="GO" id="GO:0003729">
    <property type="term" value="F:mRNA binding"/>
    <property type="evidence" value="ECO:0007669"/>
    <property type="project" value="UniProtKB-ARBA"/>
</dbReference>
<dbReference type="Gene3D" id="2.40.50.140">
    <property type="entry name" value="Nucleic acid-binding proteins"/>
    <property type="match status" value="1"/>
</dbReference>
<evidence type="ECO:0000256" key="1">
    <source>
        <dbReference type="ARBA" id="ARBA00022763"/>
    </source>
</evidence>
<dbReference type="InterPro" id="IPR032639">
    <property type="entry name" value="Tex_YqgF"/>
</dbReference>
<dbReference type="Gene3D" id="3.30.420.140">
    <property type="entry name" value="YqgF/RNase H-like domain"/>
    <property type="match status" value="1"/>
</dbReference>
<dbReference type="FunFam" id="3.30.420.140:FF:000001">
    <property type="entry name" value="RNA-binding transcriptional accessory protein"/>
    <property type="match status" value="1"/>
</dbReference>
<feature type="compositionally biased region" description="Low complexity" evidence="3">
    <location>
        <begin position="744"/>
        <end position="757"/>
    </location>
</feature>
<dbReference type="InterPro" id="IPR003029">
    <property type="entry name" value="S1_domain"/>
</dbReference>
<feature type="region of interest" description="Disordered" evidence="3">
    <location>
        <begin position="722"/>
        <end position="757"/>
    </location>
</feature>
<dbReference type="InterPro" id="IPR055179">
    <property type="entry name" value="Tex-like_central_region"/>
</dbReference>
<name>A0A0U5JDI1_9BACT</name>
<dbReference type="FunFam" id="1.10.10.650:FF:000001">
    <property type="entry name" value="S1 RNA-binding domain 1"/>
    <property type="match status" value="1"/>
</dbReference>
<evidence type="ECO:0000313" key="5">
    <source>
        <dbReference type="EMBL" id="CUI16674.1"/>
    </source>
</evidence>
<dbReference type="KEGG" id="pnl:PNK_1057"/>
<dbReference type="Pfam" id="PF17674">
    <property type="entry name" value="HHH_9"/>
    <property type="match status" value="1"/>
</dbReference>
<dbReference type="Proteomes" id="UP000069902">
    <property type="component" value="Chromosome cPNK"/>
</dbReference>
<dbReference type="InterPro" id="IPR023319">
    <property type="entry name" value="Tex-like_HTH_dom_sf"/>
</dbReference>
<keyword evidence="1" id="KW-0227">DNA damage</keyword>
<dbReference type="InterPro" id="IPR018974">
    <property type="entry name" value="Tex-like_N"/>
</dbReference>
<dbReference type="PANTHER" id="PTHR10724">
    <property type="entry name" value="30S RIBOSOMAL PROTEIN S1"/>
    <property type="match status" value="1"/>
</dbReference>
<dbReference type="STRING" id="389348.PNK_1057"/>
<dbReference type="SUPFAM" id="SSF158832">
    <property type="entry name" value="Tex N-terminal region-like"/>
    <property type="match status" value="1"/>
</dbReference>
<accession>A0A0U5JDI1</accession>
<dbReference type="EMBL" id="LN879502">
    <property type="protein sequence ID" value="CUI16674.1"/>
    <property type="molecule type" value="Genomic_DNA"/>
</dbReference>
<dbReference type="Pfam" id="PF12836">
    <property type="entry name" value="HHH_3"/>
    <property type="match status" value="1"/>
</dbReference>
<dbReference type="Pfam" id="PF09371">
    <property type="entry name" value="Tex_N"/>
    <property type="match status" value="1"/>
</dbReference>
<dbReference type="PATRIC" id="fig|389348.3.peg.1168"/>
<dbReference type="InterPro" id="IPR050437">
    <property type="entry name" value="Ribos_protein_bS1-like"/>
</dbReference>
<feature type="domain" description="S1 motif" evidence="4">
    <location>
        <begin position="648"/>
        <end position="717"/>
    </location>
</feature>
<dbReference type="FunCoup" id="A0A0U5JDI1">
    <property type="interactions" value="341"/>
</dbReference>
<keyword evidence="2" id="KW-0234">DNA repair</keyword>
<dbReference type="SUPFAM" id="SSF50249">
    <property type="entry name" value="Nucleic acid-binding proteins"/>
    <property type="match status" value="1"/>
</dbReference>
<proteinExistence type="predicted"/>
<dbReference type="SUPFAM" id="SSF53098">
    <property type="entry name" value="Ribonuclease H-like"/>
    <property type="match status" value="1"/>
</dbReference>
<organism evidence="5 6">
    <name type="scientific">Candidatus Protochlamydia naegleriophila</name>
    <dbReference type="NCBI Taxonomy" id="389348"/>
    <lineage>
        <taxon>Bacteria</taxon>
        <taxon>Pseudomonadati</taxon>
        <taxon>Chlamydiota</taxon>
        <taxon>Chlamydiia</taxon>
        <taxon>Parachlamydiales</taxon>
        <taxon>Parachlamydiaceae</taxon>
        <taxon>Candidatus Protochlamydia</taxon>
    </lineage>
</organism>
<evidence type="ECO:0000313" key="6">
    <source>
        <dbReference type="Proteomes" id="UP000069902"/>
    </source>
</evidence>
<sequence>MSKQAHLSFISQIVEELALPHSSVQAVVDLLNSGNTIPFIARYRKEATGNLDEVQIKTIQERYTYLQELEERRQTILSSIESQGKLTDALREQILACNVKTALEDLYLPYKPKRRTRAMIAREKGLEPLALMILSQPLTGSSQQAAANFINEEKGVLDADSALAGACDVVAEMIAEDAAVRSYVRDVFATDGIVVSKVRLDQVKGPTKFEQYYDFKEKVKTIPSHRYLAIRRGEREEVLDFSIEVDEEPVARQIKMMMRLNPASPFSESLAQAAEDAFRRLLYPSVETDVRLELKLASDRAAVDIFADNLRHLLLASPLGGRAVIGIDPGIRTGCKCVAVDETGKYLNTITIYPSQGESSHLQAERDLLKFITLYHPYAIAIGNGTAGRETETFVRQLLKKHSITSMIVVPVNESGASIYSASDVAREEFPDLDLTIRGAISIARRLQDPLAELVKIDPKSIGVGQYQHDVHQPMLQDQLVHVVESCVNHVGVDLNTASAPLLSYVSGIGQSLAQKIVKYREAKGAFKNRKQLREVPGFGAKTFEQAAGFLRIRGGDYPLDASAVHPERYELVEQIAKDLDVSLPSLVDHPELVSRIDLKRYVNASVGELTLKDIVQELKKPGRDPRSVFEPPCFRDDILSIQDLKPGLCLEGIVTNVTAFGAFVDIGVHQDGLIHLSELSDQYVNHPSEVVKTGDKIKVEVLTVDVERKRISLTARLGQNRVAQADAPRGGAKEPSRTKAQPKPKSSFSSNPFSAL</sequence>
<dbReference type="Pfam" id="PF16921">
    <property type="entry name" value="Tex_YqgF"/>
    <property type="match status" value="1"/>
</dbReference>
<dbReference type="Pfam" id="PF00575">
    <property type="entry name" value="S1"/>
    <property type="match status" value="1"/>
</dbReference>
<dbReference type="RefSeq" id="WP_059060742.1">
    <property type="nucleotide sequence ID" value="NZ_LN879502.1"/>
</dbReference>
<dbReference type="InterPro" id="IPR037027">
    <property type="entry name" value="YqgF/RNaseH-like_dom_sf"/>
</dbReference>